<dbReference type="EMBL" id="CBFW010000436">
    <property type="protein sequence ID" value="CDC77467.1"/>
    <property type="molecule type" value="Genomic_DNA"/>
</dbReference>
<gene>
    <name evidence="2" type="ORF">BN580_00451</name>
</gene>
<evidence type="ECO:0000259" key="1">
    <source>
        <dbReference type="Pfam" id="PF12960"/>
    </source>
</evidence>
<accession>R6V3X4</accession>
<evidence type="ECO:0000313" key="2">
    <source>
        <dbReference type="EMBL" id="CDC77467.1"/>
    </source>
</evidence>
<dbReference type="AlphaFoldDB" id="R6V3X4"/>
<organism evidence="2 3">
    <name type="scientific">Candidatus Colimorpha enterica</name>
    <dbReference type="NCBI Taxonomy" id="3083063"/>
    <lineage>
        <taxon>Bacteria</taxon>
        <taxon>Pseudomonadati</taxon>
        <taxon>Bacteroidota</taxon>
        <taxon>Bacteroidia</taxon>
        <taxon>Bacteroidales</taxon>
        <taxon>Candidatus Colimorpha</taxon>
    </lineage>
</organism>
<dbReference type="STRING" id="1263015.BN580_00451"/>
<dbReference type="Pfam" id="PF12960">
    <property type="entry name" value="DUF3849"/>
    <property type="match status" value="1"/>
</dbReference>
<evidence type="ECO:0000313" key="3">
    <source>
        <dbReference type="Proteomes" id="UP000017938"/>
    </source>
</evidence>
<proteinExistence type="predicted"/>
<reference evidence="2" key="1">
    <citation type="submission" date="2012-11" db="EMBL/GenBank/DDBJ databases">
        <title>Dependencies among metagenomic species, viruses, plasmids and units of genetic variation.</title>
        <authorList>
            <person name="Nielsen H.B."/>
            <person name="Almeida M."/>
            <person name="Juncker A.S."/>
            <person name="Rasmussen S."/>
            <person name="Li J."/>
            <person name="Sunagawa S."/>
            <person name="Plichta D."/>
            <person name="Gautier L."/>
            <person name="Le Chatelier E."/>
            <person name="Peletier E."/>
            <person name="Bonde I."/>
            <person name="Nielsen T."/>
            <person name="Manichanh C."/>
            <person name="Arumugam M."/>
            <person name="Batto J."/>
            <person name="Santos M.B.Q.D."/>
            <person name="Blom N."/>
            <person name="Borruel N."/>
            <person name="Burgdorf K.S."/>
            <person name="Boumezbeur F."/>
            <person name="Casellas F."/>
            <person name="Dore J."/>
            <person name="Guarner F."/>
            <person name="Hansen T."/>
            <person name="Hildebrand F."/>
            <person name="Kaas R.S."/>
            <person name="Kennedy S."/>
            <person name="Kristiansen K."/>
            <person name="Kultima J.R."/>
            <person name="Leonard P."/>
            <person name="Levenez F."/>
            <person name="Lund O."/>
            <person name="Moumen B."/>
            <person name="Le Paslier D."/>
            <person name="Pons N."/>
            <person name="Pedersen O."/>
            <person name="Prifti E."/>
            <person name="Qin J."/>
            <person name="Raes J."/>
            <person name="Tap J."/>
            <person name="Tims S."/>
            <person name="Ussery D.W."/>
            <person name="Yamada T."/>
            <person name="MetaHit consortium"/>
            <person name="Renault P."/>
            <person name="Sicheritz-Ponten T."/>
            <person name="Bork P."/>
            <person name="Wang J."/>
            <person name="Brunak S."/>
            <person name="Ehrlich S.D."/>
        </authorList>
    </citation>
    <scope>NUCLEOTIDE SEQUENCE [LARGE SCALE GENOMIC DNA]</scope>
</reference>
<comment type="caution">
    <text evidence="2">The sequence shown here is derived from an EMBL/GenBank/DDBJ whole genome shotgun (WGS) entry which is preliminary data.</text>
</comment>
<protein>
    <recommendedName>
        <fullName evidence="1">DUF3849 domain-containing protein</fullName>
    </recommendedName>
</protein>
<feature type="domain" description="DUF3849" evidence="1">
    <location>
        <begin position="5"/>
        <end position="124"/>
    </location>
</feature>
<sequence>MRKPLYRYPLRQAAANDEVKAWRESHRENIRCRDAMDISIRHHFDGMHLDDCAEELCDEFGADRVAWVLASTIQHADWDGRYRPNNREWAAKYAIPTDPEDKTSDFCLTTHPEIVNGFVNQYRQYFAEHGIHGNEAVIKDSHYGSYENKLLILNLSVLAEEYRDGDYQYFFARSGFGCDPSKLGTSVYGEFLIDGEHTHFARGDFLGVADEEQLPEWAKERLAEITSPEENQNEGMGEIQ</sequence>
<dbReference type="InterPro" id="IPR024383">
    <property type="entry name" value="DUF3849"/>
</dbReference>
<dbReference type="Proteomes" id="UP000017938">
    <property type="component" value="Unassembled WGS sequence"/>
</dbReference>
<name>R6V3X4_9BACT</name>